<feature type="repeat" description="ANK" evidence="5">
    <location>
        <begin position="554"/>
        <end position="586"/>
    </location>
</feature>
<evidence type="ECO:0000256" key="4">
    <source>
        <dbReference type="ARBA" id="ARBA00023242"/>
    </source>
</evidence>
<dbReference type="SMART" id="SM00028">
    <property type="entry name" value="TPR"/>
    <property type="match status" value="5"/>
</dbReference>
<keyword evidence="3" id="KW-0677">Repeat</keyword>
<feature type="coiled-coil region" evidence="7">
    <location>
        <begin position="130"/>
        <end position="199"/>
    </location>
</feature>
<keyword evidence="6" id="KW-0802">TPR repeat</keyword>
<feature type="repeat" description="ANK" evidence="5">
    <location>
        <begin position="521"/>
        <end position="553"/>
    </location>
</feature>
<comment type="subcellular location">
    <subcellularLocation>
        <location evidence="1">Nucleus</location>
    </subcellularLocation>
</comment>
<keyword evidence="5" id="KW-0040">ANK repeat</keyword>
<evidence type="ECO:0000256" key="5">
    <source>
        <dbReference type="PROSITE-ProRule" id="PRU00023"/>
    </source>
</evidence>
<dbReference type="PROSITE" id="PS50005">
    <property type="entry name" value="TPR"/>
    <property type="match status" value="2"/>
</dbReference>
<dbReference type="InterPro" id="IPR032675">
    <property type="entry name" value="LRR_dom_sf"/>
</dbReference>
<dbReference type="Pfam" id="PF13424">
    <property type="entry name" value="TPR_12"/>
    <property type="match status" value="2"/>
</dbReference>
<dbReference type="InterPro" id="IPR036770">
    <property type="entry name" value="Ankyrin_rpt-contain_sf"/>
</dbReference>
<feature type="region of interest" description="Disordered" evidence="8">
    <location>
        <begin position="841"/>
        <end position="873"/>
    </location>
</feature>
<evidence type="ECO:0000256" key="2">
    <source>
        <dbReference type="ARBA" id="ARBA00022614"/>
    </source>
</evidence>
<dbReference type="PRINTS" id="PR01415">
    <property type="entry name" value="ANKYRIN"/>
</dbReference>
<dbReference type="Gene3D" id="3.80.10.10">
    <property type="entry name" value="Ribonuclease Inhibitor"/>
    <property type="match status" value="2"/>
</dbReference>
<dbReference type="GO" id="GO:0000724">
    <property type="term" value="P:double-strand break repair via homologous recombination"/>
    <property type="evidence" value="ECO:0007669"/>
    <property type="project" value="TreeGrafter"/>
</dbReference>
<dbReference type="PANTHER" id="PTHR46358">
    <property type="entry name" value="TONSOKU-LIKE PROTEIN"/>
    <property type="match status" value="1"/>
</dbReference>
<dbReference type="Gene3D" id="1.25.40.10">
    <property type="entry name" value="Tetratricopeptide repeat domain"/>
    <property type="match status" value="3"/>
</dbReference>
<proteinExistence type="predicted"/>
<feature type="compositionally biased region" description="Polar residues" evidence="8">
    <location>
        <begin position="864"/>
        <end position="873"/>
    </location>
</feature>
<evidence type="ECO:0000256" key="7">
    <source>
        <dbReference type="SAM" id="Coils"/>
    </source>
</evidence>
<name>A0AAV7I252_COTGL</name>
<feature type="region of interest" description="Disordered" evidence="8">
    <location>
        <begin position="790"/>
        <end position="824"/>
    </location>
</feature>
<evidence type="ECO:0000256" key="8">
    <source>
        <dbReference type="SAM" id="MobiDB-lite"/>
    </source>
</evidence>
<evidence type="ECO:0008006" key="11">
    <source>
        <dbReference type="Google" id="ProtNLM"/>
    </source>
</evidence>
<evidence type="ECO:0000256" key="1">
    <source>
        <dbReference type="ARBA" id="ARBA00004123"/>
    </source>
</evidence>
<dbReference type="PROSITE" id="PS50088">
    <property type="entry name" value="ANK_REPEAT"/>
    <property type="match status" value="3"/>
</dbReference>
<dbReference type="EMBL" id="JAHXZJ010002237">
    <property type="protein sequence ID" value="KAH0545834.1"/>
    <property type="molecule type" value="Genomic_DNA"/>
</dbReference>
<dbReference type="Gene3D" id="1.25.40.20">
    <property type="entry name" value="Ankyrin repeat-containing domain"/>
    <property type="match status" value="1"/>
</dbReference>
<protein>
    <recommendedName>
        <fullName evidence="11">Tonsoku-like protein</fullName>
    </recommendedName>
</protein>
<keyword evidence="4" id="KW-0539">Nucleus</keyword>
<dbReference type="SUPFAM" id="SSF48403">
    <property type="entry name" value="Ankyrin repeat"/>
    <property type="match status" value="1"/>
</dbReference>
<dbReference type="InterPro" id="IPR011990">
    <property type="entry name" value="TPR-like_helical_dom_sf"/>
</dbReference>
<evidence type="ECO:0000256" key="3">
    <source>
        <dbReference type="ARBA" id="ARBA00022737"/>
    </source>
</evidence>
<dbReference type="Proteomes" id="UP000826195">
    <property type="component" value="Unassembled WGS sequence"/>
</dbReference>
<feature type="repeat" description="TPR" evidence="6">
    <location>
        <begin position="23"/>
        <end position="56"/>
    </location>
</feature>
<evidence type="ECO:0000313" key="10">
    <source>
        <dbReference type="Proteomes" id="UP000826195"/>
    </source>
</evidence>
<dbReference type="SMART" id="SM00248">
    <property type="entry name" value="ANK"/>
    <property type="match status" value="3"/>
</dbReference>
<feature type="region of interest" description="Disordered" evidence="8">
    <location>
        <begin position="497"/>
        <end position="516"/>
    </location>
</feature>
<dbReference type="GO" id="GO:0043596">
    <property type="term" value="C:nuclear replication fork"/>
    <property type="evidence" value="ECO:0007669"/>
    <property type="project" value="TreeGrafter"/>
</dbReference>
<comment type="caution">
    <text evidence="9">The sequence shown here is derived from an EMBL/GenBank/DDBJ whole genome shotgun (WGS) entry which is preliminary data.</text>
</comment>
<dbReference type="InterPro" id="IPR019734">
    <property type="entry name" value="TPR_rpt"/>
</dbReference>
<evidence type="ECO:0000313" key="9">
    <source>
        <dbReference type="EMBL" id="KAH0545834.1"/>
    </source>
</evidence>
<dbReference type="PANTHER" id="PTHR46358:SF1">
    <property type="entry name" value="TONSOKU-LIKE PROTEIN"/>
    <property type="match status" value="1"/>
</dbReference>
<keyword evidence="10" id="KW-1185">Reference proteome</keyword>
<dbReference type="InterPro" id="IPR002110">
    <property type="entry name" value="Ankyrin_rpt"/>
</dbReference>
<keyword evidence="7" id="KW-0175">Coiled coil</keyword>
<dbReference type="GO" id="GO:0031297">
    <property type="term" value="P:replication fork processing"/>
    <property type="evidence" value="ECO:0007669"/>
    <property type="project" value="TreeGrafter"/>
</dbReference>
<feature type="repeat" description="TPR" evidence="6">
    <location>
        <begin position="163"/>
        <end position="196"/>
    </location>
</feature>
<keyword evidence="2" id="KW-0433">Leucine-rich repeat</keyword>
<feature type="compositionally biased region" description="Basic residues" evidence="8">
    <location>
        <begin position="505"/>
        <end position="515"/>
    </location>
</feature>
<sequence length="1328" mass="150996">MEEEKLKKRKQRAKKDGNIKQLAEIVKELGDLYFESKRMDEALEEYEEQLKLCEILNDPLNTAVAHRMIGEIHTDCGNYEEALSHLSKYLQGVKETKNLIEQQRAYATLGRMYFCMSEACEKTGSEQEPLAAAKRAYSKSLKLCDKLEENKDIKEVEVMMMRARLLLNLGLVLEVQKKLDEAIELIEKAAQLCEKHKLNEDLYRIHIALAAVHERQENYDDALNQYDLAIKLAHEPEKKASARISRAELLIKMGEWSEARQILVSLYVNRKKVSSLTSTIEKLLRIVVVIDKYELDLRAEEDNEKRMTLYENLGDAASAGGFYEKAVEFYKGMLLCAEKKPGDNRSNVSAALVSLARTLKDAKQFEEACIYARSELKLCNENYREACRSALFLAELLSSIKHTPIIESETREAYQLALTNASKSSDQRLKLAVLEEMQAYYNEIDSTKEASEINGEIETLRASIIDYESPIISEGEENNDIGKDIDLDELSDVEVELQKEDKSKGSRRSSRRGFVIKRNEKGETKLHVACINNNIQEVVNLLAAGHPVDVRDNMGWTPLHEAANYGHIEIVQLLIDHGANVNDPGGPQCGNITPLHDAASCGHFSVMNLLIKHGANVTLKTKEGESILDIFETWRSRLEDDRKKGNVDWTDDDEQEYQFIRDRLRRVLPTKPSKAINEPLIDEDICSQATVDFKEDEFCKKASPKKISAGEDYRRTIESLKNRNYLNQSYESASSKTVNSKVTPLIDSEQQLVDDWLEDDLSTPATSSSLKRASSDEVVNPISKRMSFNSSSITVSDDEGDGDINYRDDNSNSNYIDDEDDDDDEDIFEKKSLTKGVRRYKSASDTISNKSNKVNKNISRSQPKKVNQSKNNQKTLFVTGFTKNTSQINQLSIQKFTNDVDTIKKSSLNIESINFKIIIENMTINLKLKRPDESNYLYNNLINDITKHINQNTGCIAKLILTTGNDEELQPENLLNLVYTNQNDFICLYGQIIDLVVPKISARYKTICSAMDIRVNSDSKQLKSLRACEDSEILRLKGEDEDIEMIALLKSLEYEKNLKVLELSSCSLFGHGELLNYTLNQLKQLQELHLSGCDIDSECIKKLDSLPLQLRILNLSCNPLNTESQTKLRDLITSLYCLQDLNLHNCKLKKLEFNSTNTISANLVSLDLSWNKMYDNEVDYLLQRQLVNLNLSQTTRFPIVNNEINLMAYATLENLELAGCNLTDSDVIQLLTNCRNLSKIILNNNSQVTSIALESLLAYKPTLSLIDTTGCQKIDNFPNYDLIIDDPSVCTLKTSMTSDVCESWEKLWYGRAKQFKMPHDIVIFKPFY</sequence>
<feature type="compositionally biased region" description="Low complexity" evidence="8">
    <location>
        <begin position="848"/>
        <end position="861"/>
    </location>
</feature>
<feature type="repeat" description="ANK" evidence="5">
    <location>
        <begin position="590"/>
        <end position="622"/>
    </location>
</feature>
<accession>A0AAV7I252</accession>
<dbReference type="SUPFAM" id="SSF52047">
    <property type="entry name" value="RNI-like"/>
    <property type="match status" value="1"/>
</dbReference>
<gene>
    <name evidence="9" type="ORF">KQX54_003374</name>
</gene>
<dbReference type="InterPro" id="IPR052311">
    <property type="entry name" value="MMS22L-TONSL_complex_comp"/>
</dbReference>
<evidence type="ECO:0000256" key="6">
    <source>
        <dbReference type="PROSITE-ProRule" id="PRU00339"/>
    </source>
</evidence>
<organism evidence="9 10">
    <name type="scientific">Cotesia glomerata</name>
    <name type="common">Lepidopteran parasitic wasp</name>
    <name type="synonym">Apanteles glomeratus</name>
    <dbReference type="NCBI Taxonomy" id="32391"/>
    <lineage>
        <taxon>Eukaryota</taxon>
        <taxon>Metazoa</taxon>
        <taxon>Ecdysozoa</taxon>
        <taxon>Arthropoda</taxon>
        <taxon>Hexapoda</taxon>
        <taxon>Insecta</taxon>
        <taxon>Pterygota</taxon>
        <taxon>Neoptera</taxon>
        <taxon>Endopterygota</taxon>
        <taxon>Hymenoptera</taxon>
        <taxon>Apocrita</taxon>
        <taxon>Ichneumonoidea</taxon>
        <taxon>Braconidae</taxon>
        <taxon>Microgastrinae</taxon>
        <taxon>Cotesia</taxon>
    </lineage>
</organism>
<dbReference type="Pfam" id="PF12796">
    <property type="entry name" value="Ank_2"/>
    <property type="match status" value="1"/>
</dbReference>
<reference evidence="9 10" key="1">
    <citation type="journal article" date="2021" name="J. Hered.">
        <title>A chromosome-level genome assembly of the parasitoid wasp, Cotesia glomerata (Hymenoptera: Braconidae).</title>
        <authorList>
            <person name="Pinto B.J."/>
            <person name="Weis J.J."/>
            <person name="Gamble T."/>
            <person name="Ode P.J."/>
            <person name="Paul R."/>
            <person name="Zaspel J.M."/>
        </authorList>
    </citation>
    <scope>NUCLEOTIDE SEQUENCE [LARGE SCALE GENOMIC DNA]</scope>
    <source>
        <strain evidence="9">CgM1</strain>
    </source>
</reference>
<dbReference type="PROSITE" id="PS50297">
    <property type="entry name" value="ANK_REP_REGION"/>
    <property type="match status" value="3"/>
</dbReference>
<dbReference type="SUPFAM" id="SSF48452">
    <property type="entry name" value="TPR-like"/>
    <property type="match status" value="2"/>
</dbReference>